<dbReference type="PROSITE" id="PS51371">
    <property type="entry name" value="CBS"/>
    <property type="match status" value="2"/>
</dbReference>
<dbReference type="InterPro" id="IPR000644">
    <property type="entry name" value="CBS_dom"/>
</dbReference>
<evidence type="ECO:0000259" key="2">
    <source>
        <dbReference type="PROSITE" id="PS51371"/>
    </source>
</evidence>
<feature type="domain" description="CBS" evidence="2">
    <location>
        <begin position="37"/>
        <end position="95"/>
    </location>
</feature>
<evidence type="ECO:0000256" key="1">
    <source>
        <dbReference type="PROSITE-ProRule" id="PRU00703"/>
    </source>
</evidence>
<dbReference type="Proteomes" id="UP001202831">
    <property type="component" value="Unassembled WGS sequence"/>
</dbReference>
<dbReference type="Pfam" id="PF00571">
    <property type="entry name" value="CBS"/>
    <property type="match status" value="2"/>
</dbReference>
<name>A0ABT0NDD6_9GAMM</name>
<protein>
    <submittedName>
        <fullName evidence="3">CBS domain-containing protein</fullName>
    </submittedName>
</protein>
<dbReference type="SUPFAM" id="SSF54631">
    <property type="entry name" value="CBS-domain pair"/>
    <property type="match status" value="1"/>
</dbReference>
<comment type="caution">
    <text evidence="3">The sequence shown here is derived from an EMBL/GenBank/DDBJ whole genome shotgun (WGS) entry which is preliminary data.</text>
</comment>
<evidence type="ECO:0000313" key="4">
    <source>
        <dbReference type="Proteomes" id="UP001202831"/>
    </source>
</evidence>
<dbReference type="RefSeq" id="WP_249251005.1">
    <property type="nucleotide sequence ID" value="NZ_JAKIKT010000015.1"/>
</dbReference>
<evidence type="ECO:0000313" key="3">
    <source>
        <dbReference type="EMBL" id="MCL2916473.1"/>
    </source>
</evidence>
<dbReference type="EMBL" id="JAKIKT010000015">
    <property type="protein sequence ID" value="MCL2916473.1"/>
    <property type="molecule type" value="Genomic_DNA"/>
</dbReference>
<dbReference type="Gene3D" id="3.10.580.10">
    <property type="entry name" value="CBS-domain"/>
    <property type="match status" value="1"/>
</dbReference>
<feature type="domain" description="CBS" evidence="2">
    <location>
        <begin position="108"/>
        <end position="173"/>
    </location>
</feature>
<reference evidence="3 4" key="1">
    <citation type="submission" date="2022-01" db="EMBL/GenBank/DDBJ databases">
        <title>Whole genome-based taxonomy of the Shewanellaceae.</title>
        <authorList>
            <person name="Martin-Rodriguez A.J."/>
        </authorList>
    </citation>
    <scope>NUCLEOTIDE SEQUENCE [LARGE SCALE GENOMIC DNA]</scope>
    <source>
        <strain evidence="3 4">DSM 21332</strain>
    </source>
</reference>
<keyword evidence="1" id="KW-0129">CBS domain</keyword>
<proteinExistence type="predicted"/>
<sequence>MRNLELYSTASIDHLIWSTYEDVTKLDSPAISIFTDFDHSQPLVIDLDTSAPRALEIFERTHTFMRLVVDKRNKFMGVITLREFHQNMVKLATKERVSPEDVSVKDLMIPRDQVLSLDFEQLSSATVGDVVRALQENGLHHILVIDHELHHIRGMISANDLARKLGVPINIKEPPSFMQIFNHLG</sequence>
<dbReference type="SMART" id="SM00116">
    <property type="entry name" value="CBS"/>
    <property type="match status" value="2"/>
</dbReference>
<organism evidence="3 4">
    <name type="scientific">Shewanella corallii</name>
    <dbReference type="NCBI Taxonomy" id="560080"/>
    <lineage>
        <taxon>Bacteria</taxon>
        <taxon>Pseudomonadati</taxon>
        <taxon>Pseudomonadota</taxon>
        <taxon>Gammaproteobacteria</taxon>
        <taxon>Alteromonadales</taxon>
        <taxon>Shewanellaceae</taxon>
        <taxon>Shewanella</taxon>
    </lineage>
</organism>
<gene>
    <name evidence="3" type="ORF">L2725_22305</name>
</gene>
<accession>A0ABT0NDD6</accession>
<keyword evidence="4" id="KW-1185">Reference proteome</keyword>
<dbReference type="InterPro" id="IPR046342">
    <property type="entry name" value="CBS_dom_sf"/>
</dbReference>